<dbReference type="PaxDb" id="8355-A0A1L8FK47"/>
<dbReference type="RefSeq" id="XP_018081008.1">
    <property type="nucleotide sequence ID" value="XM_018225519.2"/>
</dbReference>
<evidence type="ECO:0000256" key="6">
    <source>
        <dbReference type="SAM" id="Coils"/>
    </source>
</evidence>
<keyword evidence="2" id="KW-0964">Secreted</keyword>
<dbReference type="PRINTS" id="PR00007">
    <property type="entry name" value="COMPLEMNTC1Q"/>
</dbReference>
<evidence type="ECO:0000256" key="3">
    <source>
        <dbReference type="ARBA" id="ARBA00022729"/>
    </source>
</evidence>
<evidence type="ECO:0000256" key="4">
    <source>
        <dbReference type="ARBA" id="ARBA00023054"/>
    </source>
</evidence>
<dbReference type="PANTHER" id="PTHR15427">
    <property type="entry name" value="EMILIN ELASTIN MICROFIBRIL INTERFACE-LOCATED PROTEIN ELASTIN MICROFIBRIL INTERFACER"/>
    <property type="match status" value="1"/>
</dbReference>
<protein>
    <submittedName>
        <fullName evidence="9">Multimerin-2 isoform X1</fullName>
    </submittedName>
</protein>
<evidence type="ECO:0000256" key="2">
    <source>
        <dbReference type="ARBA" id="ARBA00022525"/>
    </source>
</evidence>
<dbReference type="GO" id="GO:0030948">
    <property type="term" value="P:negative regulation of vascular endothelial growth factor receptor signaling pathway"/>
    <property type="evidence" value="ECO:0007669"/>
    <property type="project" value="TreeGrafter"/>
</dbReference>
<dbReference type="Bgee" id="108696282">
    <property type="expression patterns" value="Expressed in heart and 12 other cell types or tissues"/>
</dbReference>
<dbReference type="AGR" id="Xenbase:XB-GENE-17343448"/>
<keyword evidence="5" id="KW-1015">Disulfide bond</keyword>
<sequence length="1000" mass="113567">MAGKLCVFICFTGLIYLVTPSASRYHYDAGLSPIGAKLEVHGVSSYPHGLPGHTDKLDSKGVLDQGLTDVPSTVPSEGSKADVHDAKEPYPTNGNRCPYVHSRIVSFAHLCKTEKYVIRSQTNCPPDTPDCQRIMYRLAQKPVYETKRKEVTSLEWKCCPGYVGTNCEVIDPNSIQIPESQAARSETEREPLLNPEVSQIMQSIEKQETLLEDIQNDIHQATGNLLDLQNALEKNISLSSNMNQTKSDTEDRLLRDVFLPYVENFLREQFNPMWDSFNKSLQNLSDMVNNLSENVESNRKRMDMFLENTLPKKDLHELGTKFESKIQENIVKLDHMKHELYNQLHFQQTGIHYNFTVIKADTDMKLKRSQKLQQSQFAHLNISMDELRRGQDQIQDQLQSLAQNISELSVSCRTGGEETTQITSEQINQTLTEYKGQIRDLYTESDAAFENLSTLEKWFKELRTEFKKNAHEVQISLMEKSLIMEENKDILLKQIIELNSTIGSLQGGNDDLWKDCDCQKITMDILTLEEGQNNLSSLLKNVSYGIEDVKEKEGSSKTSLQNSVEDLSLALHLNRQSLSAQQEQGRTLARITSQLESRSKNFSEDVEFLKKDNDVINNHIKLLDSTFSSLLEDATRHDRALQALLGEDVLEVMSEDDPVVLQMSLLEIYDVVNETRHRLENQQLITDLLNSRLQVLEIQPQKRDSPDISTIFNVEQQTEGIPNYGHFSDFKQPNSDDHLDESMYSDIAILKNDIRNLNVKLTAIESQVTEGNYCINDTIVNVLKPYNISLGSMRSDVFTLRELFTDHVQTFQKIFSNYETLIATNTTLNVAKIQAFVDKKMKKKQNEGVIQKTKKELEHHWQSDGARRLAVKHDSSVAFAAGFTEGAEGVKIISFNKIFLNYGNVLSPEDGVFYAPYNGVYAFSITVDFSPGNALSYLILGGRQKVILYNSSKEENESVKDSFVVVELQKDDKVWLELLQGSIKKNSSGTLLAGYLIFKT</sequence>
<dbReference type="InterPro" id="IPR011489">
    <property type="entry name" value="EMI_domain"/>
</dbReference>
<dbReference type="OrthoDB" id="8963519at2759"/>
<keyword evidence="8" id="KW-1185">Reference proteome</keyword>
<dbReference type="InterPro" id="IPR001073">
    <property type="entry name" value="C1q_dom"/>
</dbReference>
<dbReference type="STRING" id="8355.A0A1L8FK47"/>
<reference evidence="9" key="1">
    <citation type="submission" date="2025-08" db="UniProtKB">
        <authorList>
            <consortium name="RefSeq"/>
        </authorList>
    </citation>
    <scope>IDENTIFICATION</scope>
    <source>
        <strain evidence="9">J_2021</strain>
        <tissue evidence="9">Erythrocytes</tissue>
    </source>
</reference>
<evidence type="ECO:0000313" key="10">
    <source>
        <dbReference type="Xenbase" id="XB-GENE-17343448"/>
    </source>
</evidence>
<dbReference type="Proteomes" id="UP000186698">
    <property type="component" value="Chromosome 7L"/>
</dbReference>
<keyword evidence="3 7" id="KW-0732">Signal</keyword>
<evidence type="ECO:0000256" key="7">
    <source>
        <dbReference type="SAM" id="SignalP"/>
    </source>
</evidence>
<accession>A0A1L8FK47</accession>
<dbReference type="PROSITE" id="PS51041">
    <property type="entry name" value="EMI"/>
    <property type="match status" value="1"/>
</dbReference>
<dbReference type="PANTHER" id="PTHR15427:SF6">
    <property type="entry name" value="MULTIMERIN-2"/>
    <property type="match status" value="1"/>
</dbReference>
<dbReference type="Pfam" id="PF07546">
    <property type="entry name" value="EMI"/>
    <property type="match status" value="1"/>
</dbReference>
<dbReference type="PROSITE" id="PS50871">
    <property type="entry name" value="C1Q"/>
    <property type="match status" value="1"/>
</dbReference>
<evidence type="ECO:0000313" key="9">
    <source>
        <dbReference type="RefSeq" id="XP_018081008.1"/>
    </source>
</evidence>
<feature type="signal peptide" evidence="7">
    <location>
        <begin position="1"/>
        <end position="23"/>
    </location>
</feature>
<evidence type="ECO:0000256" key="1">
    <source>
        <dbReference type="ARBA" id="ARBA00004613"/>
    </source>
</evidence>
<name>A0A1L8FK47_XENLA</name>
<dbReference type="GO" id="GO:0090051">
    <property type="term" value="P:negative regulation of cell migration involved in sprouting angiogenesis"/>
    <property type="evidence" value="ECO:0007669"/>
    <property type="project" value="TreeGrafter"/>
</dbReference>
<keyword evidence="4 6" id="KW-0175">Coiled coil</keyword>
<gene>
    <name evidence="9 10" type="primary">mmrn2.L</name>
</gene>
<dbReference type="KEGG" id="xla:108696282"/>
<dbReference type="GO" id="GO:0005576">
    <property type="term" value="C:extracellular region"/>
    <property type="evidence" value="ECO:0007669"/>
    <property type="project" value="UniProtKB-SubCell"/>
</dbReference>
<dbReference type="InterPro" id="IPR008983">
    <property type="entry name" value="Tumour_necrosis_fac-like_dom"/>
</dbReference>
<dbReference type="Xenbase" id="XB-GENE-17343448">
    <property type="gene designation" value="mmrn2.L"/>
</dbReference>
<proteinExistence type="predicted"/>
<dbReference type="SUPFAM" id="SSF49842">
    <property type="entry name" value="TNF-like"/>
    <property type="match status" value="1"/>
</dbReference>
<dbReference type="Gene3D" id="2.60.120.40">
    <property type="match status" value="1"/>
</dbReference>
<comment type="subcellular location">
    <subcellularLocation>
        <location evidence="1">Secreted</location>
    </subcellularLocation>
</comment>
<dbReference type="SMART" id="SM00110">
    <property type="entry name" value="C1Q"/>
    <property type="match status" value="1"/>
</dbReference>
<dbReference type="GeneID" id="108696282"/>
<dbReference type="Pfam" id="PF00386">
    <property type="entry name" value="C1q"/>
    <property type="match status" value="1"/>
</dbReference>
<dbReference type="OMA" id="EFSNHMS"/>
<dbReference type="InterPro" id="IPR050392">
    <property type="entry name" value="Collagen/C1q_domain"/>
</dbReference>
<evidence type="ECO:0000256" key="5">
    <source>
        <dbReference type="ARBA" id="ARBA00023157"/>
    </source>
</evidence>
<feature type="chain" id="PRO_5035244610" evidence="7">
    <location>
        <begin position="24"/>
        <end position="1000"/>
    </location>
</feature>
<feature type="coiled-coil region" evidence="6">
    <location>
        <begin position="197"/>
        <end position="231"/>
    </location>
</feature>
<dbReference type="CTD" id="108696282"/>
<organism evidence="8 9">
    <name type="scientific">Xenopus laevis</name>
    <name type="common">African clawed frog</name>
    <dbReference type="NCBI Taxonomy" id="8355"/>
    <lineage>
        <taxon>Eukaryota</taxon>
        <taxon>Metazoa</taxon>
        <taxon>Chordata</taxon>
        <taxon>Craniata</taxon>
        <taxon>Vertebrata</taxon>
        <taxon>Euteleostomi</taxon>
        <taxon>Amphibia</taxon>
        <taxon>Batrachia</taxon>
        <taxon>Anura</taxon>
        <taxon>Pipoidea</taxon>
        <taxon>Pipidae</taxon>
        <taxon>Xenopodinae</taxon>
        <taxon>Xenopus</taxon>
        <taxon>Xenopus</taxon>
    </lineage>
</organism>
<evidence type="ECO:0000313" key="8">
    <source>
        <dbReference type="Proteomes" id="UP000186698"/>
    </source>
</evidence>
<dbReference type="AlphaFoldDB" id="A0A1L8FK47"/>